<accession>C6LG09</accession>
<dbReference type="Proteomes" id="UP000005561">
    <property type="component" value="Unassembled WGS sequence"/>
</dbReference>
<comment type="caution">
    <text evidence="1">The sequence shown here is derived from an EMBL/GenBank/DDBJ whole genome shotgun (WGS) entry which is preliminary data.</text>
</comment>
<dbReference type="AlphaFoldDB" id="C6LG09"/>
<sequence length="595" mass="66089">MKKKILIFNIIFILFLLIGITANSAEQQITIDEQVLVDENGIKIKATKYGESFDLDSPYIALELINNTDYDLTISLNRTSVNGIMFQDASLYKTIAAQTTDKATINFMSFLLEDVGITTIGEVETSFKIIGEGKDAPNFETDIVKIRTSAYTNLVQSYDDSGEIIFDENGIRLIKKDLSITEFVTGQDFYIDNTSGKRIQIIATENKVNDTLIDSTITFPAIEVDKKANYTLSFMKDDLDKTGVDKIESISSHFAFYDADTQEMLIEKVVTFKQESQGMITALNLKDELAYSDEYIQVKASNMQIDNLGITTLDLAIKNMCNETITYSGGKIQVNGKEISGSVGAFGNPDFLVEIKSDEEHLTVLRIKRDSLAEQGITEISSIALELGIFVGYSKTYDAIINIPFDDASSVSTSVATNLSNVADEYIANTYIIRNTSKLSVLYELKNINDETISLRGTLNFKDADGNVIDTKEDFIDYMSPNCYNFMIFSTTESAEKVSLSLTPSIFTDKIASLSYDVDDSLENILKVKVTNNSDNISSNTVLTVIFAKNGKINGYSRGLSGKKIIDINPHDSLESTISDMPYDDYRIYLTGVVK</sequence>
<reference evidence="1" key="1">
    <citation type="submission" date="2009-07" db="EMBL/GenBank/DDBJ databases">
        <authorList>
            <person name="Weinstock G."/>
            <person name="Sodergren E."/>
            <person name="Clifton S."/>
            <person name="Fulton L."/>
            <person name="Fulton B."/>
            <person name="Courtney L."/>
            <person name="Fronick C."/>
            <person name="Harrison M."/>
            <person name="Strong C."/>
            <person name="Farmer C."/>
            <person name="Delahaunty K."/>
            <person name="Markovic C."/>
            <person name="Hall O."/>
            <person name="Minx P."/>
            <person name="Tomlinson C."/>
            <person name="Mitreva M."/>
            <person name="Nelson J."/>
            <person name="Hou S."/>
            <person name="Wollam A."/>
            <person name="Pepin K.H."/>
            <person name="Johnson M."/>
            <person name="Bhonagiri V."/>
            <person name="Nash W.E."/>
            <person name="Warren W."/>
            <person name="Chinwalla A."/>
            <person name="Mardis E.R."/>
            <person name="Wilson R.K."/>
        </authorList>
    </citation>
    <scope>NUCLEOTIDE SEQUENCE [LARGE SCALE GENOMIC DNA]</scope>
    <source>
        <strain evidence="1">DSM 14469</strain>
    </source>
</reference>
<organism evidence="1 2">
    <name type="scientific">Marvinbryantia formatexigens DSM 14469</name>
    <dbReference type="NCBI Taxonomy" id="478749"/>
    <lineage>
        <taxon>Bacteria</taxon>
        <taxon>Bacillati</taxon>
        <taxon>Bacillota</taxon>
        <taxon>Clostridia</taxon>
        <taxon>Lachnospirales</taxon>
        <taxon>Lachnospiraceae</taxon>
        <taxon>Marvinbryantia</taxon>
    </lineage>
</organism>
<gene>
    <name evidence="1" type="ORF">BRYFOR_07569</name>
</gene>
<dbReference type="OrthoDB" id="2066727at2"/>
<evidence type="ECO:0000313" key="2">
    <source>
        <dbReference type="Proteomes" id="UP000005561"/>
    </source>
</evidence>
<protein>
    <submittedName>
        <fullName evidence="1">Uncharacterized protein</fullName>
    </submittedName>
</protein>
<proteinExistence type="predicted"/>
<name>C6LG09_9FIRM</name>
<dbReference type="STRING" id="168384.SAMN05660368_03700"/>
<dbReference type="EMBL" id="ACCL02000011">
    <property type="protein sequence ID" value="EET60373.1"/>
    <property type="molecule type" value="Genomic_DNA"/>
</dbReference>
<evidence type="ECO:0000313" key="1">
    <source>
        <dbReference type="EMBL" id="EET60373.1"/>
    </source>
</evidence>
<keyword evidence="2" id="KW-1185">Reference proteome</keyword>
<dbReference type="RefSeq" id="WP_006862353.1">
    <property type="nucleotide sequence ID" value="NZ_ACCL02000011.1"/>
</dbReference>